<dbReference type="Pfam" id="PF11799">
    <property type="entry name" value="IMS_C"/>
    <property type="match status" value="1"/>
</dbReference>
<dbReference type="Pfam" id="PF00817">
    <property type="entry name" value="IMS"/>
    <property type="match status" value="1"/>
</dbReference>
<dbReference type="GO" id="GO:0003684">
    <property type="term" value="F:damaged DNA binding"/>
    <property type="evidence" value="ECO:0007669"/>
    <property type="project" value="InterPro"/>
</dbReference>
<dbReference type="Pfam" id="PF13438">
    <property type="entry name" value="DUF4113"/>
    <property type="match status" value="1"/>
</dbReference>
<dbReference type="InterPro" id="IPR025188">
    <property type="entry name" value="DUF4113"/>
</dbReference>
<dbReference type="GO" id="GO:0009432">
    <property type="term" value="P:SOS response"/>
    <property type="evidence" value="ECO:0007669"/>
    <property type="project" value="UniProtKB-KW"/>
</dbReference>
<keyword evidence="3" id="KW-0741">SOS mutagenesis</keyword>
<comment type="similarity">
    <text evidence="1">Belongs to the DNA polymerase type-Y family.</text>
</comment>
<dbReference type="OrthoDB" id="9808813at2"/>
<reference evidence="8 9" key="1">
    <citation type="submission" date="2019-05" db="EMBL/GenBank/DDBJ databases">
        <title>Kocuria coralli sp. nov., a novel actinobacterium isolated from coral reef seawater.</title>
        <authorList>
            <person name="Li J."/>
        </authorList>
    </citation>
    <scope>NUCLEOTIDE SEQUENCE [LARGE SCALE GENOMIC DNA]</scope>
    <source>
        <strain evidence="8 9">SCSIO 13007</strain>
    </source>
</reference>
<keyword evidence="4" id="KW-0234">DNA repair</keyword>
<keyword evidence="9" id="KW-1185">Reference proteome</keyword>
<dbReference type="Proteomes" id="UP000325957">
    <property type="component" value="Unassembled WGS sequence"/>
</dbReference>
<dbReference type="PANTHER" id="PTHR11076">
    <property type="entry name" value="DNA REPAIR POLYMERASE UMUC / TRANSFERASE FAMILY MEMBER"/>
    <property type="match status" value="1"/>
</dbReference>
<evidence type="ECO:0000313" key="8">
    <source>
        <dbReference type="EMBL" id="KAA9392998.1"/>
    </source>
</evidence>
<comment type="caution">
    <text evidence="8">The sequence shown here is derived from an EMBL/GenBank/DDBJ whole genome shotgun (WGS) entry which is preliminary data.</text>
</comment>
<protein>
    <submittedName>
        <fullName evidence="8">Y-family DNA polymerase</fullName>
    </submittedName>
</protein>
<dbReference type="SUPFAM" id="SSF56672">
    <property type="entry name" value="DNA/RNA polymerases"/>
    <property type="match status" value="1"/>
</dbReference>
<dbReference type="GO" id="GO:0005829">
    <property type="term" value="C:cytosol"/>
    <property type="evidence" value="ECO:0007669"/>
    <property type="project" value="TreeGrafter"/>
</dbReference>
<dbReference type="InterPro" id="IPR001126">
    <property type="entry name" value="UmuC"/>
</dbReference>
<gene>
    <name evidence="8" type="ORF">FCK90_14435</name>
</gene>
<dbReference type="Gene3D" id="3.40.1170.60">
    <property type="match status" value="1"/>
</dbReference>
<evidence type="ECO:0000256" key="2">
    <source>
        <dbReference type="ARBA" id="ARBA00022763"/>
    </source>
</evidence>
<dbReference type="CDD" id="cd01700">
    <property type="entry name" value="PolY_Pol_V_umuC"/>
    <property type="match status" value="1"/>
</dbReference>
<evidence type="ECO:0000256" key="4">
    <source>
        <dbReference type="ARBA" id="ARBA00023204"/>
    </source>
</evidence>
<evidence type="ECO:0000259" key="7">
    <source>
        <dbReference type="PROSITE" id="PS50173"/>
    </source>
</evidence>
<sequence length="411" mass="45423">MYAACEAVVDPALEGQPIIVLSNNDGMVVACNAPAKALGFHNGDAWFEVKAHPAAGRLKVFSSNYELYGSLSGRMMTLLSRYAAHLEPYSIDEAFLEIRTRTPRRLAVEIKTEIRRLIGLPVCVGIAKTKTRAKLATLTAKRLPDFEGVCVWERIPDAARAYLMAALPTTAVWGIASRLGSRLEGRNIHTVADLMEVDPVWIRDRFTVVLMRTVLELHGVRAIELEEEREIKDQLIFSRSFSEPMTTERQLRQVLSIYSQRGAARLEKHGKSAKVLQAFAGTSHYAPGGGWYPTATVRLEQPTSDPIVLTKASHALLERIDFSHGARFVRAGVMLTDLYPAGAQQAFEIFRTGPSGDGLAGLIEDVNRYCGRTALGLGWGGLATPPGWTMRRSMLSRRATTHWDELITAHL</sequence>
<dbReference type="GO" id="GO:0003887">
    <property type="term" value="F:DNA-directed DNA polymerase activity"/>
    <property type="evidence" value="ECO:0007669"/>
    <property type="project" value="TreeGrafter"/>
</dbReference>
<dbReference type="InterPro" id="IPR050116">
    <property type="entry name" value="DNA_polymerase-Y"/>
</dbReference>
<dbReference type="PROSITE" id="PS50173">
    <property type="entry name" value="UMUC"/>
    <property type="match status" value="1"/>
</dbReference>
<dbReference type="AlphaFoldDB" id="A0A5J5KUE3"/>
<keyword evidence="5" id="KW-0742">SOS response</keyword>
<keyword evidence="2" id="KW-0227">DNA damage</keyword>
<accession>A0A5J5KUE3</accession>
<dbReference type="PANTHER" id="PTHR11076:SF34">
    <property type="entry name" value="PROTEIN UMUC"/>
    <property type="match status" value="1"/>
</dbReference>
<evidence type="ECO:0000256" key="3">
    <source>
        <dbReference type="ARBA" id="ARBA00023199"/>
    </source>
</evidence>
<dbReference type="GO" id="GO:0042276">
    <property type="term" value="P:error-prone translesion synthesis"/>
    <property type="evidence" value="ECO:0007669"/>
    <property type="project" value="TreeGrafter"/>
</dbReference>
<evidence type="ECO:0000256" key="1">
    <source>
        <dbReference type="ARBA" id="ARBA00010945"/>
    </source>
</evidence>
<dbReference type="InterPro" id="IPR017961">
    <property type="entry name" value="DNA_pol_Y-fam_little_finger"/>
</dbReference>
<dbReference type="Gene3D" id="3.30.70.270">
    <property type="match status" value="1"/>
</dbReference>
<proteinExistence type="inferred from homology"/>
<comment type="function">
    <text evidence="6">Poorly processive, error-prone DNA polymerase involved in untargeted mutagenesis. Copies undamaged DNA at stalled replication forks, which arise in vivo from mismatched or misaligned primer ends. These misaligned primers can be extended by PolIV. Exhibits no 3'-5' exonuclease (proofreading) activity. May be involved in translesional synthesis, in conjunction with the beta clamp from PolIII.</text>
</comment>
<dbReference type="GO" id="GO:0006281">
    <property type="term" value="P:DNA repair"/>
    <property type="evidence" value="ECO:0007669"/>
    <property type="project" value="UniProtKB-KW"/>
</dbReference>
<evidence type="ECO:0000313" key="9">
    <source>
        <dbReference type="Proteomes" id="UP000325957"/>
    </source>
</evidence>
<dbReference type="Gene3D" id="1.10.150.20">
    <property type="entry name" value="5' to 3' exonuclease, C-terminal subdomain"/>
    <property type="match status" value="1"/>
</dbReference>
<feature type="domain" description="UmuC" evidence="7">
    <location>
        <begin position="1"/>
        <end position="176"/>
    </location>
</feature>
<dbReference type="EMBL" id="SZWF01000033">
    <property type="protein sequence ID" value="KAA9392998.1"/>
    <property type="molecule type" value="Genomic_DNA"/>
</dbReference>
<dbReference type="InterPro" id="IPR043128">
    <property type="entry name" value="Rev_trsase/Diguanyl_cyclase"/>
</dbReference>
<dbReference type="InterPro" id="IPR043502">
    <property type="entry name" value="DNA/RNA_pol_sf"/>
</dbReference>
<evidence type="ECO:0000256" key="6">
    <source>
        <dbReference type="ARBA" id="ARBA00025589"/>
    </source>
</evidence>
<organism evidence="8 9">
    <name type="scientific">Kocuria coralli</name>
    <dbReference type="NCBI Taxonomy" id="1461025"/>
    <lineage>
        <taxon>Bacteria</taxon>
        <taxon>Bacillati</taxon>
        <taxon>Actinomycetota</taxon>
        <taxon>Actinomycetes</taxon>
        <taxon>Micrococcales</taxon>
        <taxon>Micrococcaceae</taxon>
        <taxon>Kocuria</taxon>
    </lineage>
</organism>
<name>A0A5J5KUE3_9MICC</name>
<evidence type="ECO:0000256" key="5">
    <source>
        <dbReference type="ARBA" id="ARBA00023236"/>
    </source>
</evidence>